<accession>A0ABT3PY67</accession>
<dbReference type="SMART" id="SM00646">
    <property type="entry name" value="Ami_3"/>
    <property type="match status" value="1"/>
</dbReference>
<evidence type="ECO:0000256" key="1">
    <source>
        <dbReference type="ARBA" id="ARBA00001561"/>
    </source>
</evidence>
<dbReference type="InterPro" id="IPR002508">
    <property type="entry name" value="MurNAc-LAA_cat"/>
</dbReference>
<dbReference type="Proteomes" id="UP001207337">
    <property type="component" value="Unassembled WGS sequence"/>
</dbReference>
<name>A0ABT3PY67_9BACT</name>
<dbReference type="CDD" id="cd02696">
    <property type="entry name" value="MurNAc-LAA"/>
    <property type="match status" value="1"/>
</dbReference>
<dbReference type="Pfam" id="PF01520">
    <property type="entry name" value="Amidase_3"/>
    <property type="match status" value="1"/>
</dbReference>
<dbReference type="SUPFAM" id="SSF53187">
    <property type="entry name" value="Zn-dependent exopeptidases"/>
    <property type="match status" value="1"/>
</dbReference>
<keyword evidence="3" id="KW-0378">Hydrolase</keyword>
<dbReference type="InterPro" id="IPR050695">
    <property type="entry name" value="N-acetylmuramoyl_amidase_3"/>
</dbReference>
<proteinExistence type="predicted"/>
<reference evidence="6 7" key="1">
    <citation type="submission" date="2021-11" db="EMBL/GenBank/DDBJ databases">
        <title>Aliifidinibius sp. nov., a new bacterium isolated from saline soil.</title>
        <authorList>
            <person name="Galisteo C."/>
            <person name="De La Haba R."/>
            <person name="Sanchez-Porro C."/>
            <person name="Ventosa A."/>
        </authorList>
    </citation>
    <scope>NUCLEOTIDE SEQUENCE [LARGE SCALE GENOMIC DNA]</scope>
    <source>
        <strain evidence="6 7">KACC 190600</strain>
    </source>
</reference>
<feature type="region of interest" description="Disordered" evidence="4">
    <location>
        <begin position="131"/>
        <end position="162"/>
    </location>
</feature>
<evidence type="ECO:0000256" key="3">
    <source>
        <dbReference type="ARBA" id="ARBA00022801"/>
    </source>
</evidence>
<evidence type="ECO:0000313" key="7">
    <source>
        <dbReference type="Proteomes" id="UP001207337"/>
    </source>
</evidence>
<evidence type="ECO:0000256" key="2">
    <source>
        <dbReference type="ARBA" id="ARBA00011901"/>
    </source>
</evidence>
<evidence type="ECO:0000313" key="6">
    <source>
        <dbReference type="EMBL" id="MCW9712776.1"/>
    </source>
</evidence>
<feature type="compositionally biased region" description="Acidic residues" evidence="4">
    <location>
        <begin position="145"/>
        <end position="155"/>
    </location>
</feature>
<protein>
    <recommendedName>
        <fullName evidence="2">N-acetylmuramoyl-L-alanine amidase</fullName>
        <ecNumber evidence="2">3.5.1.28</ecNumber>
    </recommendedName>
</protein>
<keyword evidence="7" id="KW-1185">Reference proteome</keyword>
<sequence>MSQAQEATDNSLTHITTAERSDGKGYVIRLHLRQEADSFRVYQPSSDHIQFALFDSGVRTENIAVPTHSPVINEAQFSRIPNGIGIDIQLKQKDFFEVDAYPDGQTNDLLLGLTRIDEDVIVQRTQKVGPVEWSSNALPPRELPETPEGETEDNVPENGDYDRVKSKMKFDRVVLDPGHGGHDTGAIGYNNIREKNIVLSIAKKVGGYINENLPDVEVIYTREDDRFIALEERGSIANRHEGDLFISIHCNAHSSRRPYGSEVYFLGLERTQSALEVMKRENTVVRADNDTEQKELSQEELLIYELANSGYLSTSERIAGMLEHQFDERAQRHSRGVKQARFVVLYHASMPAVLVETGFISNPNEANYLTSEYGQNIIASAIFRAIRNYKEQSEANDNHPLTK</sequence>
<organism evidence="6 7">
    <name type="scientific">Fodinibius salicampi</name>
    <dbReference type="NCBI Taxonomy" id="1920655"/>
    <lineage>
        <taxon>Bacteria</taxon>
        <taxon>Pseudomonadati</taxon>
        <taxon>Balneolota</taxon>
        <taxon>Balneolia</taxon>
        <taxon>Balneolales</taxon>
        <taxon>Balneolaceae</taxon>
        <taxon>Fodinibius</taxon>
    </lineage>
</organism>
<gene>
    <name evidence="6" type="ORF">LQ318_07655</name>
</gene>
<dbReference type="PANTHER" id="PTHR30404:SF0">
    <property type="entry name" value="N-ACETYLMURAMOYL-L-ALANINE AMIDASE AMIC"/>
    <property type="match status" value="1"/>
</dbReference>
<evidence type="ECO:0000256" key="4">
    <source>
        <dbReference type="SAM" id="MobiDB-lite"/>
    </source>
</evidence>
<evidence type="ECO:0000259" key="5">
    <source>
        <dbReference type="SMART" id="SM00646"/>
    </source>
</evidence>
<dbReference type="RefSeq" id="WP_265788972.1">
    <property type="nucleotide sequence ID" value="NZ_BAABRS010000001.1"/>
</dbReference>
<dbReference type="EC" id="3.5.1.28" evidence="2"/>
<dbReference type="PANTHER" id="PTHR30404">
    <property type="entry name" value="N-ACETYLMURAMOYL-L-ALANINE AMIDASE"/>
    <property type="match status" value="1"/>
</dbReference>
<dbReference type="EMBL" id="JAJNDC010000001">
    <property type="protein sequence ID" value="MCW9712776.1"/>
    <property type="molecule type" value="Genomic_DNA"/>
</dbReference>
<comment type="caution">
    <text evidence="6">The sequence shown here is derived from an EMBL/GenBank/DDBJ whole genome shotgun (WGS) entry which is preliminary data.</text>
</comment>
<dbReference type="Gene3D" id="3.40.630.40">
    <property type="entry name" value="Zn-dependent exopeptidases"/>
    <property type="match status" value="1"/>
</dbReference>
<feature type="domain" description="MurNAc-LAA" evidence="5">
    <location>
        <begin position="234"/>
        <end position="387"/>
    </location>
</feature>
<comment type="catalytic activity">
    <reaction evidence="1">
        <text>Hydrolyzes the link between N-acetylmuramoyl residues and L-amino acid residues in certain cell-wall glycopeptides.</text>
        <dbReference type="EC" id="3.5.1.28"/>
    </reaction>
</comment>